<evidence type="ECO:0000259" key="1">
    <source>
        <dbReference type="Pfam" id="PF00590"/>
    </source>
</evidence>
<dbReference type="EMBL" id="JAFBDR010000027">
    <property type="protein sequence ID" value="MBM7573159.1"/>
    <property type="molecule type" value="Genomic_DNA"/>
</dbReference>
<feature type="domain" description="NTP pyrophosphohydrolase MazG-like" evidence="2">
    <location>
        <begin position="392"/>
        <end position="449"/>
    </location>
</feature>
<dbReference type="Proteomes" id="UP001296943">
    <property type="component" value="Unassembled WGS sequence"/>
</dbReference>
<dbReference type="Pfam" id="PF03819">
    <property type="entry name" value="MazG"/>
    <property type="match status" value="2"/>
</dbReference>
<evidence type="ECO:0000313" key="4">
    <source>
        <dbReference type="Proteomes" id="UP001296943"/>
    </source>
</evidence>
<dbReference type="CDD" id="cd11528">
    <property type="entry name" value="NTP-PPase_MazG_Nterm"/>
    <property type="match status" value="1"/>
</dbReference>
<evidence type="ECO:0000313" key="3">
    <source>
        <dbReference type="EMBL" id="MBM7573159.1"/>
    </source>
</evidence>
<name>A0ABS2N4S8_9BACI</name>
<dbReference type="Pfam" id="PF00590">
    <property type="entry name" value="TP_methylase"/>
    <property type="match status" value="1"/>
</dbReference>
<protein>
    <submittedName>
        <fullName evidence="3">Tetrapyrrole methylase family protein/MazG family protein</fullName>
    </submittedName>
</protein>
<dbReference type="GO" id="GO:0032259">
    <property type="term" value="P:methylation"/>
    <property type="evidence" value="ECO:0007669"/>
    <property type="project" value="UniProtKB-KW"/>
</dbReference>
<dbReference type="CDD" id="cd11529">
    <property type="entry name" value="NTP-PPase_MazG_Cterm"/>
    <property type="match status" value="1"/>
</dbReference>
<dbReference type="NCBIfam" id="TIGR00444">
    <property type="entry name" value="mazG"/>
    <property type="match status" value="1"/>
</dbReference>
<proteinExistence type="predicted"/>
<feature type="domain" description="Tetrapyrrole methylase" evidence="1">
    <location>
        <begin position="6"/>
        <end position="205"/>
    </location>
</feature>
<dbReference type="PIRSF" id="PIRSF002845">
    <property type="entry name" value="Ttrprl_mtas_MazG"/>
    <property type="match status" value="1"/>
</dbReference>
<dbReference type="InterPro" id="IPR011551">
    <property type="entry name" value="NTP_PyrPHydrolase_MazG"/>
</dbReference>
<dbReference type="InterPro" id="IPR014777">
    <property type="entry name" value="4pyrrole_Mease_sub1"/>
</dbReference>
<keyword evidence="4" id="KW-1185">Reference proteome</keyword>
<dbReference type="RefSeq" id="WP_204501825.1">
    <property type="nucleotide sequence ID" value="NZ_JAFBDR010000027.1"/>
</dbReference>
<keyword evidence="3" id="KW-0808">Transferase</keyword>
<dbReference type="PANTHER" id="PTHR30522:SF0">
    <property type="entry name" value="NUCLEOSIDE TRIPHOSPHATE PYROPHOSPHOHYDROLASE"/>
    <property type="match status" value="1"/>
</dbReference>
<dbReference type="Gene3D" id="1.10.287.1080">
    <property type="entry name" value="MazG-like"/>
    <property type="match status" value="2"/>
</dbReference>
<gene>
    <name evidence="3" type="ORF">JOC48_003708</name>
</gene>
<accession>A0ABS2N4S8</accession>
<dbReference type="SUPFAM" id="SSF101386">
    <property type="entry name" value="all-alpha NTP pyrophosphatases"/>
    <property type="match status" value="2"/>
</dbReference>
<dbReference type="SUPFAM" id="SSF53790">
    <property type="entry name" value="Tetrapyrrole methylase"/>
    <property type="match status" value="1"/>
</dbReference>
<dbReference type="InterPro" id="IPR035996">
    <property type="entry name" value="4pyrrol_Methylase_sf"/>
</dbReference>
<dbReference type="InterPro" id="IPR048011">
    <property type="entry name" value="NTP-PPase_MazG-like_C"/>
</dbReference>
<evidence type="ECO:0000259" key="2">
    <source>
        <dbReference type="Pfam" id="PF03819"/>
    </source>
</evidence>
<dbReference type="PANTHER" id="PTHR30522">
    <property type="entry name" value="NUCLEOSIDE TRIPHOSPHATE PYROPHOSPHOHYDROLASE"/>
    <property type="match status" value="1"/>
</dbReference>
<sequence>MRHTIKVIGLGAGDIEQLPLGIYRTLIEEKHPIFVRTLDHPVVKALQSEDVSFISYDSVYQQHDQFEEVYQAIVDDLIKNAKEKGSIIYTVPGHPMLAEKTVQLLLNREDIHTEVIGGKSFLDDVFSALHMDPIEGFQFLDATNFKRNELEYRQHKLFCQVYDSMIASEVKLTLLEDLGPDFPVTVLEAVGSEEEKKVTIPLVELDQTVELSNLTAVYIPPVTEDHLNHTFFRLREVIAELRGPNGCPWDKKQTHESLRKYLIEESYEFIEAVNNQDDDAMMEEIGDVLLQVMLHSQIGEDEGFFTIDDVIKTLTNKMIRRHPHVFGEIQVENEKEVMDNWNQIKQQEKGNKDKSLLDGIPNELSQLSIAEELQKAAAKVGFDWSDPEPIWDKINEEAQEVKSAIQLNNQNELESEIGDFLFAVVNLARYYKINPELAIHRTNSKFRSRFQFIETKVKENNFKIEDMTLEQLDHYWNQAKTNE</sequence>
<feature type="domain" description="NTP pyrophosphohydrolase MazG-like" evidence="2">
    <location>
        <begin position="253"/>
        <end position="326"/>
    </location>
</feature>
<dbReference type="InterPro" id="IPR024180">
    <property type="entry name" value="Tetrapyrrole_Mease/MazG_pred"/>
</dbReference>
<dbReference type="Gene3D" id="3.40.1010.10">
    <property type="entry name" value="Cobalt-precorrin-4 Transmethylase, Domain 1"/>
    <property type="match status" value="1"/>
</dbReference>
<organism evidence="3 4">
    <name type="scientific">Aquibacillus albus</name>
    <dbReference type="NCBI Taxonomy" id="1168171"/>
    <lineage>
        <taxon>Bacteria</taxon>
        <taxon>Bacillati</taxon>
        <taxon>Bacillota</taxon>
        <taxon>Bacilli</taxon>
        <taxon>Bacillales</taxon>
        <taxon>Bacillaceae</taxon>
        <taxon>Aquibacillus</taxon>
    </lineage>
</organism>
<dbReference type="InterPro" id="IPR035013">
    <property type="entry name" value="YabN_N"/>
</dbReference>
<dbReference type="NCBIfam" id="NF007113">
    <property type="entry name" value="PRK09562.1"/>
    <property type="match status" value="1"/>
</dbReference>
<dbReference type="InterPro" id="IPR004518">
    <property type="entry name" value="MazG-like_dom"/>
</dbReference>
<reference evidence="3 4" key="1">
    <citation type="submission" date="2021-01" db="EMBL/GenBank/DDBJ databases">
        <title>Genomic Encyclopedia of Type Strains, Phase IV (KMG-IV): sequencing the most valuable type-strain genomes for metagenomic binning, comparative biology and taxonomic classification.</title>
        <authorList>
            <person name="Goeker M."/>
        </authorList>
    </citation>
    <scope>NUCLEOTIDE SEQUENCE [LARGE SCALE GENOMIC DNA]</scope>
    <source>
        <strain evidence="3 4">DSM 23711</strain>
    </source>
</reference>
<keyword evidence="3" id="KW-0489">Methyltransferase</keyword>
<dbReference type="InterPro" id="IPR048015">
    <property type="entry name" value="NTP-PPase_MazG-like_N"/>
</dbReference>
<dbReference type="InterPro" id="IPR000878">
    <property type="entry name" value="4pyrrol_Mease"/>
</dbReference>
<dbReference type="GO" id="GO:0008168">
    <property type="term" value="F:methyltransferase activity"/>
    <property type="evidence" value="ECO:0007669"/>
    <property type="project" value="UniProtKB-KW"/>
</dbReference>
<comment type="caution">
    <text evidence="3">The sequence shown here is derived from an EMBL/GenBank/DDBJ whole genome shotgun (WGS) entry which is preliminary data.</text>
</comment>
<dbReference type="CDD" id="cd11723">
    <property type="entry name" value="YabN_N_like"/>
    <property type="match status" value="1"/>
</dbReference>